<evidence type="ECO:0000313" key="3">
    <source>
        <dbReference type="EMBL" id="QDV51740.1"/>
    </source>
</evidence>
<dbReference type="PANTHER" id="PTHR34978:SF3">
    <property type="entry name" value="SLR0241 PROTEIN"/>
    <property type="match status" value="1"/>
</dbReference>
<evidence type="ECO:0000313" key="4">
    <source>
        <dbReference type="Proteomes" id="UP000318313"/>
    </source>
</evidence>
<name>A0A518IF99_9PLAN</name>
<dbReference type="RefSeq" id="WP_145311134.1">
    <property type="nucleotide sequence ID" value="NZ_CP037452.1"/>
</dbReference>
<evidence type="ECO:0000259" key="2">
    <source>
        <dbReference type="Pfam" id="PF05569"/>
    </source>
</evidence>
<keyword evidence="4" id="KW-1185">Reference proteome</keyword>
<keyword evidence="1" id="KW-0472">Membrane</keyword>
<proteinExistence type="predicted"/>
<keyword evidence="1" id="KW-1133">Transmembrane helix</keyword>
<sequence>MNALATIFHSAWAERVGWTLLHSLWQIALLAIAYRLVSILLRNRPATVRYLISCVTLFSMLGFPLSTFYLLSQNAMRVSTDINNTPTIVSVSDDLPASSKVITESEKLIIDPQSSVTQSSSTDSDTKTVSSADLPANSFSDKLFSLLRPWLPLATTVWLIGTLLFALRPLWGWLHVRRLKRHGLSPLSPQLRDLGASLAVRLGIKQGVQFLQSSLVEVPTIVGCFSPIILLPASAITGLTVQELEMILAHELAHIRRHDYLINLAQTVIESLLFYHPGMWWISNQIRQEREHCCDDIAVALGKNCAVYVQALARLEQQRHETPAIVLTATGGLLISRVRRILEQSKNEVGYVNITACLTGLVLIGLVATAFMMNNIPQKKSIVLFTSEQNSELPEGELSVEIPNRLIKVIKAYDLPFFTETNLDQIRKDFRLIVEKYAPKNMSDERKRSILTAIEEHSSQYLFLPSFDANSMESLNKNYLNMPDRLKTLQWKLSQALQRGPLNKEQAQRREELWTFMSNHIMSLPEFRQFTHKSALQDLKTRFTDPLCTQFDRPLTDEQFNKFKGILQRSSYNSKHEIMLVVAHLSGAAQQAYRPYTRGITRTLPFDDEVKSAHTSNGYVTLRFTSNNKFCGRKQELEDFNNSYTVFDTDSDIQANAYPLITVPADAREPDKISHWLNQTGKGDFGYKDGELFAVRGTKLALLNVKNWLEADAISNGDLLAEINQQDKRAINVKTYIQTHQDQFLARHITGYRYIEYIGPYIGVLNLEGHLSVVHVKKDSFKDRIYLNCRPRP</sequence>
<dbReference type="KEGG" id="gfm:Enr17x_37980"/>
<feature type="transmembrane region" description="Helical" evidence="1">
    <location>
        <begin position="48"/>
        <end position="71"/>
    </location>
</feature>
<dbReference type="Pfam" id="PF05569">
    <property type="entry name" value="Peptidase_M56"/>
    <property type="match status" value="1"/>
</dbReference>
<feature type="transmembrane region" description="Helical" evidence="1">
    <location>
        <begin position="349"/>
        <end position="373"/>
    </location>
</feature>
<gene>
    <name evidence="3" type="primary">blaR1_8</name>
    <name evidence="3" type="ORF">Enr17x_37980</name>
</gene>
<accession>A0A518IF99</accession>
<dbReference type="CDD" id="cd07341">
    <property type="entry name" value="M56_BlaR1_MecR1_like"/>
    <property type="match status" value="1"/>
</dbReference>
<keyword evidence="1" id="KW-0812">Transmembrane</keyword>
<feature type="transmembrane region" description="Helical" evidence="1">
    <location>
        <begin position="150"/>
        <end position="171"/>
    </location>
</feature>
<dbReference type="AlphaFoldDB" id="A0A518IF99"/>
<organism evidence="3 4">
    <name type="scientific">Gimesia fumaroli</name>
    <dbReference type="NCBI Taxonomy" id="2527976"/>
    <lineage>
        <taxon>Bacteria</taxon>
        <taxon>Pseudomonadati</taxon>
        <taxon>Planctomycetota</taxon>
        <taxon>Planctomycetia</taxon>
        <taxon>Planctomycetales</taxon>
        <taxon>Planctomycetaceae</taxon>
        <taxon>Gimesia</taxon>
    </lineage>
</organism>
<dbReference type="PANTHER" id="PTHR34978">
    <property type="entry name" value="POSSIBLE SENSOR-TRANSDUCER PROTEIN BLAR"/>
    <property type="match status" value="1"/>
</dbReference>
<dbReference type="Gene3D" id="3.30.2010.10">
    <property type="entry name" value="Metalloproteases ('zincins'), catalytic domain"/>
    <property type="match status" value="1"/>
</dbReference>
<protein>
    <submittedName>
        <fullName evidence="3">Regulatory protein BlaR1</fullName>
    </submittedName>
</protein>
<feature type="transmembrane region" description="Helical" evidence="1">
    <location>
        <begin position="23"/>
        <end position="41"/>
    </location>
</feature>
<dbReference type="Proteomes" id="UP000318313">
    <property type="component" value="Chromosome"/>
</dbReference>
<dbReference type="OrthoDB" id="291597at2"/>
<feature type="domain" description="Peptidase M56" evidence="2">
    <location>
        <begin position="136"/>
        <end position="305"/>
    </location>
</feature>
<evidence type="ECO:0000256" key="1">
    <source>
        <dbReference type="SAM" id="Phobius"/>
    </source>
</evidence>
<dbReference type="InterPro" id="IPR052173">
    <property type="entry name" value="Beta-lactam_resp_regulator"/>
</dbReference>
<reference evidence="3 4" key="1">
    <citation type="submission" date="2019-03" db="EMBL/GenBank/DDBJ databases">
        <title>Deep-cultivation of Planctomycetes and their phenomic and genomic characterization uncovers novel biology.</title>
        <authorList>
            <person name="Wiegand S."/>
            <person name="Jogler M."/>
            <person name="Boedeker C."/>
            <person name="Pinto D."/>
            <person name="Vollmers J."/>
            <person name="Rivas-Marin E."/>
            <person name="Kohn T."/>
            <person name="Peeters S.H."/>
            <person name="Heuer A."/>
            <person name="Rast P."/>
            <person name="Oberbeckmann S."/>
            <person name="Bunk B."/>
            <person name="Jeske O."/>
            <person name="Meyerdierks A."/>
            <person name="Storesund J.E."/>
            <person name="Kallscheuer N."/>
            <person name="Luecker S."/>
            <person name="Lage O.M."/>
            <person name="Pohl T."/>
            <person name="Merkel B.J."/>
            <person name="Hornburger P."/>
            <person name="Mueller R.-W."/>
            <person name="Bruemmer F."/>
            <person name="Labrenz M."/>
            <person name="Spormann A.M."/>
            <person name="Op den Camp H."/>
            <person name="Overmann J."/>
            <person name="Amann R."/>
            <person name="Jetten M.S.M."/>
            <person name="Mascher T."/>
            <person name="Medema M.H."/>
            <person name="Devos D.P."/>
            <person name="Kaster A.-K."/>
            <person name="Ovreas L."/>
            <person name="Rohde M."/>
            <person name="Galperin M.Y."/>
            <person name="Jogler C."/>
        </authorList>
    </citation>
    <scope>NUCLEOTIDE SEQUENCE [LARGE SCALE GENOMIC DNA]</scope>
    <source>
        <strain evidence="3 4">Enr17</strain>
    </source>
</reference>
<dbReference type="EMBL" id="CP037452">
    <property type="protein sequence ID" value="QDV51740.1"/>
    <property type="molecule type" value="Genomic_DNA"/>
</dbReference>
<dbReference type="InterPro" id="IPR008756">
    <property type="entry name" value="Peptidase_M56"/>
</dbReference>